<dbReference type="EMBL" id="ANBP01000020">
    <property type="protein sequence ID" value="KAB7754961.1"/>
    <property type="molecule type" value="Genomic_DNA"/>
</dbReference>
<reference evidence="2 3" key="1">
    <citation type="submission" date="2012-10" db="EMBL/GenBank/DDBJ databases">
        <title>The draft sequence of the Mycobacterium pheli genome.</title>
        <authorList>
            <person name="Pettersson B.M.F."/>
            <person name="Das S."/>
            <person name="Dasgupta S."/>
            <person name="Bhattacharya A."/>
            <person name="Kirsebom L.A."/>
        </authorList>
    </citation>
    <scope>NUCLEOTIDE SEQUENCE [LARGE SCALE GENOMIC DNA]</scope>
    <source>
        <strain evidence="2 3">CCUG 21000</strain>
    </source>
</reference>
<gene>
    <name evidence="2" type="ORF">MPHL21000_14295</name>
</gene>
<evidence type="ECO:0000313" key="3">
    <source>
        <dbReference type="Proteomes" id="UP000325690"/>
    </source>
</evidence>
<dbReference type="AlphaFoldDB" id="A0A5N5UZ93"/>
<feature type="region of interest" description="Disordered" evidence="1">
    <location>
        <begin position="55"/>
        <end position="111"/>
    </location>
</feature>
<dbReference type="Proteomes" id="UP000325690">
    <property type="component" value="Unassembled WGS sequence"/>
</dbReference>
<sequence>LACPPHNRLVDTDNPAAWTTHMTPEHHVEWIPPDGLDNGQPRINTIHQPELLLADLTDRDDEPDSTQTDNPRTEPGRVDPTRRVGQRATPYQHHPPTRTAARRPHRQGRRT</sequence>
<proteinExistence type="predicted"/>
<evidence type="ECO:0000313" key="2">
    <source>
        <dbReference type="EMBL" id="KAB7754961.1"/>
    </source>
</evidence>
<feature type="compositionally biased region" description="Basic and acidic residues" evidence="1">
    <location>
        <begin position="71"/>
        <end position="82"/>
    </location>
</feature>
<protein>
    <recommendedName>
        <fullName evidence="4">HNH endonuclease</fullName>
    </recommendedName>
</protein>
<evidence type="ECO:0000256" key="1">
    <source>
        <dbReference type="SAM" id="MobiDB-lite"/>
    </source>
</evidence>
<feature type="compositionally biased region" description="Basic residues" evidence="1">
    <location>
        <begin position="100"/>
        <end position="111"/>
    </location>
</feature>
<keyword evidence="3" id="KW-1185">Reference proteome</keyword>
<comment type="caution">
    <text evidence="2">The sequence shown here is derived from an EMBL/GenBank/DDBJ whole genome shotgun (WGS) entry which is preliminary data.</text>
</comment>
<feature type="region of interest" description="Disordered" evidence="1">
    <location>
        <begin position="1"/>
        <end position="21"/>
    </location>
</feature>
<accession>A0A5N5UZ93</accession>
<evidence type="ECO:0008006" key="4">
    <source>
        <dbReference type="Google" id="ProtNLM"/>
    </source>
</evidence>
<name>A0A5N5UZ93_MYCPH</name>
<feature type="non-terminal residue" evidence="2">
    <location>
        <position position="1"/>
    </location>
</feature>
<organism evidence="2 3">
    <name type="scientific">Mycolicibacterium phlei DSM 43239 = CCUG 21000</name>
    <dbReference type="NCBI Taxonomy" id="1226750"/>
    <lineage>
        <taxon>Bacteria</taxon>
        <taxon>Bacillati</taxon>
        <taxon>Actinomycetota</taxon>
        <taxon>Actinomycetes</taxon>
        <taxon>Mycobacteriales</taxon>
        <taxon>Mycobacteriaceae</taxon>
        <taxon>Mycolicibacterium</taxon>
    </lineage>
</organism>